<reference evidence="1 2" key="1">
    <citation type="submission" date="2018-08" db="EMBL/GenBank/DDBJ databases">
        <title>A genome reference for cultivated species of the human gut microbiota.</title>
        <authorList>
            <person name="Zou Y."/>
            <person name="Xue W."/>
            <person name="Luo G."/>
        </authorList>
    </citation>
    <scope>NUCLEOTIDE SEQUENCE [LARGE SCALE GENOMIC DNA]</scope>
    <source>
        <strain evidence="1 2">AM30-5LB</strain>
    </source>
</reference>
<dbReference type="PROSITE" id="PS51318">
    <property type="entry name" value="TAT"/>
    <property type="match status" value="1"/>
</dbReference>
<sequence length="195" mass="20168">MLIEENRSARMQSRTIGRLFDVERTPMKFDARITRRSLIAAAATLLLAGCGAGGPAGSAPSGSAGAGSAHSDPVVAVAWEAALDPEAPFMNVAGQDGAATPGECWMQHEDGTVQVQVAGSSIPEPAVESVEFADGVLTLTMAQPDEDTPATMDFVLHQLMVSGTDAPRVAAVVLVRGEETVELPAGELAELEAVE</sequence>
<organism evidence="1 2">
    <name type="scientific">Collinsella intestinalis</name>
    <dbReference type="NCBI Taxonomy" id="147207"/>
    <lineage>
        <taxon>Bacteria</taxon>
        <taxon>Bacillati</taxon>
        <taxon>Actinomycetota</taxon>
        <taxon>Coriobacteriia</taxon>
        <taxon>Coriobacteriales</taxon>
        <taxon>Coriobacteriaceae</taxon>
        <taxon>Collinsella</taxon>
    </lineage>
</organism>
<gene>
    <name evidence="1" type="ORF">DW787_02995</name>
</gene>
<proteinExistence type="predicted"/>
<evidence type="ECO:0000313" key="2">
    <source>
        <dbReference type="Proteomes" id="UP000286050"/>
    </source>
</evidence>
<protein>
    <submittedName>
        <fullName evidence="1">Uncharacterized protein</fullName>
    </submittedName>
</protein>
<dbReference type="InterPro" id="IPR006311">
    <property type="entry name" value="TAT_signal"/>
</dbReference>
<dbReference type="AlphaFoldDB" id="A0A414FYA1"/>
<name>A0A414FYA1_9ACTN</name>
<dbReference type="Proteomes" id="UP000286050">
    <property type="component" value="Unassembled WGS sequence"/>
</dbReference>
<evidence type="ECO:0000313" key="1">
    <source>
        <dbReference type="EMBL" id="RHD56528.1"/>
    </source>
</evidence>
<dbReference type="EMBL" id="QSJI01000002">
    <property type="protein sequence ID" value="RHD56528.1"/>
    <property type="molecule type" value="Genomic_DNA"/>
</dbReference>
<comment type="caution">
    <text evidence="1">The sequence shown here is derived from an EMBL/GenBank/DDBJ whole genome shotgun (WGS) entry which is preliminary data.</text>
</comment>
<accession>A0A414FYA1</accession>